<reference evidence="2" key="1">
    <citation type="submission" date="2021-03" db="EMBL/GenBank/DDBJ databases">
        <authorList>
            <person name="Li Z."/>
            <person name="Yang C."/>
        </authorList>
    </citation>
    <scope>NUCLEOTIDE SEQUENCE</scope>
    <source>
        <strain evidence="2">Dzin_1.0</strain>
        <tissue evidence="2">Leaf</tissue>
    </source>
</reference>
<feature type="chain" id="PRO_5039730663" description="Secreted protein" evidence="1">
    <location>
        <begin position="20"/>
        <end position="67"/>
    </location>
</feature>
<keyword evidence="1" id="KW-0732">Signal</keyword>
<organism evidence="2 3">
    <name type="scientific">Dioscorea zingiberensis</name>
    <dbReference type="NCBI Taxonomy" id="325984"/>
    <lineage>
        <taxon>Eukaryota</taxon>
        <taxon>Viridiplantae</taxon>
        <taxon>Streptophyta</taxon>
        <taxon>Embryophyta</taxon>
        <taxon>Tracheophyta</taxon>
        <taxon>Spermatophyta</taxon>
        <taxon>Magnoliopsida</taxon>
        <taxon>Liliopsida</taxon>
        <taxon>Dioscoreales</taxon>
        <taxon>Dioscoreaceae</taxon>
        <taxon>Dioscorea</taxon>
    </lineage>
</organism>
<protein>
    <recommendedName>
        <fullName evidence="4">Secreted protein</fullName>
    </recommendedName>
</protein>
<dbReference type="Proteomes" id="UP001085076">
    <property type="component" value="Miscellaneous, Linkage group lg07"/>
</dbReference>
<evidence type="ECO:0000256" key="1">
    <source>
        <dbReference type="SAM" id="SignalP"/>
    </source>
</evidence>
<dbReference type="EMBL" id="JAGGNH010000007">
    <property type="protein sequence ID" value="KAJ0968063.1"/>
    <property type="molecule type" value="Genomic_DNA"/>
</dbReference>
<evidence type="ECO:0008006" key="4">
    <source>
        <dbReference type="Google" id="ProtNLM"/>
    </source>
</evidence>
<dbReference type="AlphaFoldDB" id="A0A9D5C846"/>
<evidence type="ECO:0000313" key="3">
    <source>
        <dbReference type="Proteomes" id="UP001085076"/>
    </source>
</evidence>
<proteinExistence type="predicted"/>
<keyword evidence="3" id="KW-1185">Reference proteome</keyword>
<sequence length="67" mass="7536">MPPSYLSSVAILYATFCLACNRCVVVKTEPEVVVNNEATRLRGSDVIQSWNYVETLLVEQCGYLQHI</sequence>
<accession>A0A9D5C846</accession>
<name>A0A9D5C846_9LILI</name>
<evidence type="ECO:0000313" key="2">
    <source>
        <dbReference type="EMBL" id="KAJ0968063.1"/>
    </source>
</evidence>
<reference evidence="2" key="2">
    <citation type="journal article" date="2022" name="Hortic Res">
        <title>The genome of Dioscorea zingiberensis sheds light on the biosynthesis, origin and evolution of the medicinally important diosgenin saponins.</title>
        <authorList>
            <person name="Li Y."/>
            <person name="Tan C."/>
            <person name="Li Z."/>
            <person name="Guo J."/>
            <person name="Li S."/>
            <person name="Chen X."/>
            <person name="Wang C."/>
            <person name="Dai X."/>
            <person name="Yang H."/>
            <person name="Song W."/>
            <person name="Hou L."/>
            <person name="Xu J."/>
            <person name="Tong Z."/>
            <person name="Xu A."/>
            <person name="Yuan X."/>
            <person name="Wang W."/>
            <person name="Yang Q."/>
            <person name="Chen L."/>
            <person name="Sun Z."/>
            <person name="Wang K."/>
            <person name="Pan B."/>
            <person name="Chen J."/>
            <person name="Bao Y."/>
            <person name="Liu F."/>
            <person name="Qi X."/>
            <person name="Gang D.R."/>
            <person name="Wen J."/>
            <person name="Li J."/>
        </authorList>
    </citation>
    <scope>NUCLEOTIDE SEQUENCE</scope>
    <source>
        <strain evidence="2">Dzin_1.0</strain>
    </source>
</reference>
<feature type="signal peptide" evidence="1">
    <location>
        <begin position="1"/>
        <end position="19"/>
    </location>
</feature>
<gene>
    <name evidence="2" type="ORF">J5N97_024980</name>
</gene>
<comment type="caution">
    <text evidence="2">The sequence shown here is derived from an EMBL/GenBank/DDBJ whole genome shotgun (WGS) entry which is preliminary data.</text>
</comment>